<dbReference type="InterPro" id="IPR027417">
    <property type="entry name" value="P-loop_NTPase"/>
</dbReference>
<feature type="domain" description="ABC transporter" evidence="5">
    <location>
        <begin position="3"/>
        <end position="229"/>
    </location>
</feature>
<evidence type="ECO:0000256" key="4">
    <source>
        <dbReference type="ARBA" id="ARBA00022840"/>
    </source>
</evidence>
<dbReference type="Proteomes" id="UP000028185">
    <property type="component" value="Chromosome"/>
</dbReference>
<organism evidence="6 7">
    <name type="scientific">Streptococcus suis 6407</name>
    <dbReference type="NCBI Taxonomy" id="1214179"/>
    <lineage>
        <taxon>Bacteria</taxon>
        <taxon>Bacillati</taxon>
        <taxon>Bacillota</taxon>
        <taxon>Bacilli</taxon>
        <taxon>Lactobacillales</taxon>
        <taxon>Streptococcaceae</taxon>
        <taxon>Streptococcus</taxon>
    </lineage>
</organism>
<comment type="similarity">
    <text evidence="1">Belongs to the ABC transporter superfamily.</text>
</comment>
<dbReference type="PATRIC" id="fig|1214179.4.peg.1052"/>
<gene>
    <name evidence="6" type="ORF">ID09_05435</name>
</gene>
<dbReference type="GO" id="GO:0016887">
    <property type="term" value="F:ATP hydrolysis activity"/>
    <property type="evidence" value="ECO:0007669"/>
    <property type="project" value="InterPro"/>
</dbReference>
<dbReference type="InterPro" id="IPR003439">
    <property type="entry name" value="ABC_transporter-like_ATP-bd"/>
</dbReference>
<dbReference type="Pfam" id="PF00005">
    <property type="entry name" value="ABC_tran"/>
    <property type="match status" value="1"/>
</dbReference>
<keyword evidence="2" id="KW-0813">Transport</keyword>
<dbReference type="PANTHER" id="PTHR43335:SF8">
    <property type="entry name" value="ABC TRANSPORTER, ATP-BINDING PROTEIN"/>
    <property type="match status" value="1"/>
</dbReference>
<dbReference type="HOGENOM" id="CLU_000604_1_2_9"/>
<accession>A0A075SI49</accession>
<dbReference type="SUPFAM" id="SSF52540">
    <property type="entry name" value="P-loop containing nucleoside triphosphate hydrolases"/>
    <property type="match status" value="1"/>
</dbReference>
<evidence type="ECO:0000259" key="5">
    <source>
        <dbReference type="PROSITE" id="PS50893"/>
    </source>
</evidence>
<evidence type="ECO:0000256" key="1">
    <source>
        <dbReference type="ARBA" id="ARBA00005417"/>
    </source>
</evidence>
<reference evidence="6 7" key="1">
    <citation type="journal article" date="2014" name="Genome Announc.">
        <title>Whole-Genome Sequence of Streptococcus suis Serotype 4 Reference Strain 6407.</title>
        <authorList>
            <person name="Wang K."/>
            <person name="Chen J."/>
            <person name="Yao H."/>
            <person name="Lu C."/>
        </authorList>
    </citation>
    <scope>NUCLEOTIDE SEQUENCE [LARGE SCALE GENOMIC DNA]</scope>
    <source>
        <strain evidence="6">6407</strain>
    </source>
</reference>
<sequence length="304" mass="34322">MDIHLNHISKKYGNRIILNDVTIRIPSGKIYGFIGANGAGKTTTMKILTGLLPATKGNIYFDGVSLNDLKNQESIIGAFISTPSYYKNLTAYENLAIIQEVLKKPQEEIDRVLNLVGLSEVRNKVVSSFSFGMKQRLGLAFAFLNNPDILVLDEPTNGLDPKGIVEIRELLYRLAKEEGKTIFISSHHISEIETIADMVGIIHDGELIFEGTLSELYNKRDSSYLFEVANPDVFEHILRVRDISFIRKESHFEINSYKKDIPNLIKLIVQEGIDILEVSPNKNLERIFLDLTKGDKVYGHIDKK</sequence>
<dbReference type="Gene3D" id="3.40.50.300">
    <property type="entry name" value="P-loop containing nucleotide triphosphate hydrolases"/>
    <property type="match status" value="1"/>
</dbReference>
<proteinExistence type="inferred from homology"/>
<keyword evidence="3" id="KW-0547">Nucleotide-binding</keyword>
<evidence type="ECO:0000256" key="3">
    <source>
        <dbReference type="ARBA" id="ARBA00022741"/>
    </source>
</evidence>
<dbReference type="GO" id="GO:0005524">
    <property type="term" value="F:ATP binding"/>
    <property type="evidence" value="ECO:0007669"/>
    <property type="project" value="UniProtKB-KW"/>
</dbReference>
<dbReference type="PROSITE" id="PS50893">
    <property type="entry name" value="ABC_TRANSPORTER_2"/>
    <property type="match status" value="1"/>
</dbReference>
<dbReference type="EMBL" id="CP008921">
    <property type="protein sequence ID" value="AIG43498.1"/>
    <property type="molecule type" value="Genomic_DNA"/>
</dbReference>
<protein>
    <submittedName>
        <fullName evidence="6">ABC transporter</fullName>
    </submittedName>
</protein>
<evidence type="ECO:0000313" key="7">
    <source>
        <dbReference type="Proteomes" id="UP000028185"/>
    </source>
</evidence>
<dbReference type="RefSeq" id="WP_024381914.1">
    <property type="nucleotide sequence ID" value="NZ_ALLE01000017.1"/>
</dbReference>
<dbReference type="SMART" id="SM00382">
    <property type="entry name" value="AAA"/>
    <property type="match status" value="1"/>
</dbReference>
<evidence type="ECO:0000256" key="2">
    <source>
        <dbReference type="ARBA" id="ARBA00022448"/>
    </source>
</evidence>
<name>A0A075SI49_STRSU</name>
<dbReference type="InterPro" id="IPR003593">
    <property type="entry name" value="AAA+_ATPase"/>
</dbReference>
<keyword evidence="4" id="KW-0067">ATP-binding</keyword>
<evidence type="ECO:0000313" key="6">
    <source>
        <dbReference type="EMBL" id="AIG43498.1"/>
    </source>
</evidence>
<dbReference type="AlphaFoldDB" id="A0A075SI49"/>
<dbReference type="PANTHER" id="PTHR43335">
    <property type="entry name" value="ABC TRANSPORTER, ATP-BINDING PROTEIN"/>
    <property type="match status" value="1"/>
</dbReference>